<evidence type="ECO:0000313" key="2">
    <source>
        <dbReference type="EMBL" id="MFC5457661.1"/>
    </source>
</evidence>
<sequence>MPGISSTQSDKVVKTSSSSPEGCGSKGDLYDIPDATFKSLTAADIFKKNQDEGGLALTERNGGYIGDKIKAKATVKKDANGKYVGYVCIPRIYTYSPTSYIARPQLRWTSGKPGADTADITAKTVADLTEHEKAHIKVDQAVGRRISKYYSENIFKLKTKPYATEEEATKKVLNMEQMFFLGCHRAFTTMRDRYNDKHLPTHVRACKGGSGTEFYEPNPDWFTSLGLDDKIQNEPVNVPLPTDP</sequence>
<feature type="compositionally biased region" description="Polar residues" evidence="1">
    <location>
        <begin position="1"/>
        <end position="20"/>
    </location>
</feature>
<dbReference type="Proteomes" id="UP001596052">
    <property type="component" value="Unassembled WGS sequence"/>
</dbReference>
<protein>
    <submittedName>
        <fullName evidence="2">Uncharacterized protein</fullName>
    </submittedName>
</protein>
<keyword evidence="3" id="KW-1185">Reference proteome</keyword>
<gene>
    <name evidence="2" type="ORF">ACFQDI_22525</name>
</gene>
<name>A0ABW0KXA8_9BACT</name>
<evidence type="ECO:0000256" key="1">
    <source>
        <dbReference type="SAM" id="MobiDB-lite"/>
    </source>
</evidence>
<accession>A0ABW0KXA8</accession>
<organism evidence="2 3">
    <name type="scientific">Prosthecobacter fluviatilis</name>
    <dbReference type="NCBI Taxonomy" id="445931"/>
    <lineage>
        <taxon>Bacteria</taxon>
        <taxon>Pseudomonadati</taxon>
        <taxon>Verrucomicrobiota</taxon>
        <taxon>Verrucomicrobiia</taxon>
        <taxon>Verrucomicrobiales</taxon>
        <taxon>Verrucomicrobiaceae</taxon>
        <taxon>Prosthecobacter</taxon>
    </lineage>
</organism>
<comment type="caution">
    <text evidence="2">The sequence shown here is derived from an EMBL/GenBank/DDBJ whole genome shotgun (WGS) entry which is preliminary data.</text>
</comment>
<dbReference type="EMBL" id="JBHSMQ010000012">
    <property type="protein sequence ID" value="MFC5457661.1"/>
    <property type="molecule type" value="Genomic_DNA"/>
</dbReference>
<proteinExistence type="predicted"/>
<feature type="region of interest" description="Disordered" evidence="1">
    <location>
        <begin position="1"/>
        <end position="27"/>
    </location>
</feature>
<dbReference type="RefSeq" id="WP_377171218.1">
    <property type="nucleotide sequence ID" value="NZ_JBHSMQ010000012.1"/>
</dbReference>
<reference evidence="3" key="1">
    <citation type="journal article" date="2019" name="Int. J. Syst. Evol. Microbiol.">
        <title>The Global Catalogue of Microorganisms (GCM) 10K type strain sequencing project: providing services to taxonomists for standard genome sequencing and annotation.</title>
        <authorList>
            <consortium name="The Broad Institute Genomics Platform"/>
            <consortium name="The Broad Institute Genome Sequencing Center for Infectious Disease"/>
            <person name="Wu L."/>
            <person name="Ma J."/>
        </authorList>
    </citation>
    <scope>NUCLEOTIDE SEQUENCE [LARGE SCALE GENOMIC DNA]</scope>
    <source>
        <strain evidence="3">CGMCC 4.1469</strain>
    </source>
</reference>
<evidence type="ECO:0000313" key="3">
    <source>
        <dbReference type="Proteomes" id="UP001596052"/>
    </source>
</evidence>